<comment type="caution">
    <text evidence="1">The sequence shown here is derived from an EMBL/GenBank/DDBJ whole genome shotgun (WGS) entry which is preliminary data.</text>
</comment>
<sequence length="120" mass="13860">MRCFPCLKKLFIKTYGESDNLWGRKHPNLIGMRLKTIALANYLGMMSQVNFVRLFVLNVNLLESVTLGINARNNNEEFLAEQCMKLQIENTGFPEMPGLILQLRHMSAVLIWSQMSVIWI</sequence>
<reference evidence="1" key="1">
    <citation type="submission" date="2023-07" db="EMBL/GenBank/DDBJ databases">
        <title>A chromosome-level genome assembly of Lolium multiflorum.</title>
        <authorList>
            <person name="Chen Y."/>
            <person name="Copetti D."/>
            <person name="Kolliker R."/>
            <person name="Studer B."/>
        </authorList>
    </citation>
    <scope>NUCLEOTIDE SEQUENCE</scope>
    <source>
        <strain evidence="1">02402/16</strain>
        <tissue evidence="1">Leaf</tissue>
    </source>
</reference>
<gene>
    <name evidence="1" type="ORF">QYE76_015472</name>
</gene>
<keyword evidence="2" id="KW-1185">Reference proteome</keyword>
<evidence type="ECO:0000313" key="2">
    <source>
        <dbReference type="Proteomes" id="UP001231189"/>
    </source>
</evidence>
<dbReference type="Proteomes" id="UP001231189">
    <property type="component" value="Unassembled WGS sequence"/>
</dbReference>
<accession>A0AAD8U6Y7</accession>
<evidence type="ECO:0000313" key="1">
    <source>
        <dbReference type="EMBL" id="KAK1698775.1"/>
    </source>
</evidence>
<proteinExistence type="predicted"/>
<dbReference type="AlphaFoldDB" id="A0AAD8U6Y7"/>
<dbReference type="EMBL" id="JAUUTY010000001">
    <property type="protein sequence ID" value="KAK1698775.1"/>
    <property type="molecule type" value="Genomic_DNA"/>
</dbReference>
<organism evidence="1 2">
    <name type="scientific">Lolium multiflorum</name>
    <name type="common">Italian ryegrass</name>
    <name type="synonym">Lolium perenne subsp. multiflorum</name>
    <dbReference type="NCBI Taxonomy" id="4521"/>
    <lineage>
        <taxon>Eukaryota</taxon>
        <taxon>Viridiplantae</taxon>
        <taxon>Streptophyta</taxon>
        <taxon>Embryophyta</taxon>
        <taxon>Tracheophyta</taxon>
        <taxon>Spermatophyta</taxon>
        <taxon>Magnoliopsida</taxon>
        <taxon>Liliopsida</taxon>
        <taxon>Poales</taxon>
        <taxon>Poaceae</taxon>
        <taxon>BOP clade</taxon>
        <taxon>Pooideae</taxon>
        <taxon>Poodae</taxon>
        <taxon>Poeae</taxon>
        <taxon>Poeae Chloroplast Group 2 (Poeae type)</taxon>
        <taxon>Loliodinae</taxon>
        <taxon>Loliinae</taxon>
        <taxon>Lolium</taxon>
    </lineage>
</organism>
<evidence type="ECO:0008006" key="3">
    <source>
        <dbReference type="Google" id="ProtNLM"/>
    </source>
</evidence>
<protein>
    <recommendedName>
        <fullName evidence="3">FBD domain-containing protein</fullName>
    </recommendedName>
</protein>
<name>A0AAD8U6Y7_LOLMU</name>